<comment type="caution">
    <text evidence="1">The sequence shown here is derived from an EMBL/GenBank/DDBJ whole genome shotgun (WGS) entry which is preliminary data.</text>
</comment>
<dbReference type="AlphaFoldDB" id="A0AAE1B1S0"/>
<dbReference type="Proteomes" id="UP001283361">
    <property type="component" value="Unassembled WGS sequence"/>
</dbReference>
<evidence type="ECO:0000313" key="2">
    <source>
        <dbReference type="Proteomes" id="UP001283361"/>
    </source>
</evidence>
<sequence>MFAMIIPHSSSSVVPVTVFVARCRSGGSAQCSRWHQPRPLSLHTGAGTRGLQILIKIIICHPPQGLGFCLRRTVPFVLLSDRDRKGSALLAQMPQSKNHSALKLVL</sequence>
<organism evidence="1 2">
    <name type="scientific">Elysia crispata</name>
    <name type="common">lettuce slug</name>
    <dbReference type="NCBI Taxonomy" id="231223"/>
    <lineage>
        <taxon>Eukaryota</taxon>
        <taxon>Metazoa</taxon>
        <taxon>Spiralia</taxon>
        <taxon>Lophotrochozoa</taxon>
        <taxon>Mollusca</taxon>
        <taxon>Gastropoda</taxon>
        <taxon>Heterobranchia</taxon>
        <taxon>Euthyneura</taxon>
        <taxon>Panpulmonata</taxon>
        <taxon>Sacoglossa</taxon>
        <taxon>Placobranchoidea</taxon>
        <taxon>Plakobranchidae</taxon>
        <taxon>Elysia</taxon>
    </lineage>
</organism>
<evidence type="ECO:0000313" key="1">
    <source>
        <dbReference type="EMBL" id="KAK3796932.1"/>
    </source>
</evidence>
<reference evidence="1" key="1">
    <citation type="journal article" date="2023" name="G3 (Bethesda)">
        <title>A reference genome for the long-term kleptoplast-retaining sea slug Elysia crispata morphotype clarki.</title>
        <authorList>
            <person name="Eastman K.E."/>
            <person name="Pendleton A.L."/>
            <person name="Shaikh M.A."/>
            <person name="Suttiyut T."/>
            <person name="Ogas R."/>
            <person name="Tomko P."/>
            <person name="Gavelis G."/>
            <person name="Widhalm J.R."/>
            <person name="Wisecaver J.H."/>
        </authorList>
    </citation>
    <scope>NUCLEOTIDE SEQUENCE</scope>
    <source>
        <strain evidence="1">ECLA1</strain>
    </source>
</reference>
<keyword evidence="2" id="KW-1185">Reference proteome</keyword>
<name>A0AAE1B1S0_9GAST</name>
<proteinExistence type="predicted"/>
<accession>A0AAE1B1S0</accession>
<protein>
    <submittedName>
        <fullName evidence="1">Uncharacterized protein</fullName>
    </submittedName>
</protein>
<gene>
    <name evidence="1" type="ORF">RRG08_032236</name>
</gene>
<dbReference type="EMBL" id="JAWDGP010000828">
    <property type="protein sequence ID" value="KAK3796932.1"/>
    <property type="molecule type" value="Genomic_DNA"/>
</dbReference>